<feature type="compositionally biased region" description="Basic residues" evidence="1">
    <location>
        <begin position="360"/>
        <end position="371"/>
    </location>
</feature>
<feature type="region of interest" description="Disordered" evidence="1">
    <location>
        <begin position="603"/>
        <end position="629"/>
    </location>
</feature>
<reference evidence="3" key="3">
    <citation type="journal article" date="2015" name="PLoS ONE">
        <title>Comprehensive Evaluation of Toxoplasma gondii VEG and Neospora caninum LIV Genomes with Tachyzoite Stage Transcriptome and Proteome Defines Novel Transcript Features.</title>
        <authorList>
            <person name="Ramaprasad A."/>
            <person name="Mourier T."/>
            <person name="Naeem R."/>
            <person name="Malas T.B."/>
            <person name="Moussa E."/>
            <person name="Panigrahi A."/>
            <person name="Vermont S.J."/>
            <person name="Otto T.D."/>
            <person name="Wastling J."/>
            <person name="Pain A."/>
        </authorList>
    </citation>
    <scope>NUCLEOTIDE SEQUENCE</scope>
    <source>
        <strain evidence="3">Liverpool</strain>
    </source>
</reference>
<protein>
    <recommendedName>
        <fullName evidence="4">RAP domain-containing protein</fullName>
    </recommendedName>
</protein>
<feature type="region of interest" description="Disordered" evidence="1">
    <location>
        <begin position="1"/>
        <end position="54"/>
    </location>
</feature>
<feature type="compositionally biased region" description="Basic and acidic residues" evidence="1">
    <location>
        <begin position="606"/>
        <end position="627"/>
    </location>
</feature>
<dbReference type="VEuPathDB" id="ToxoDB:NCLIV_069380"/>
<evidence type="ECO:0000256" key="1">
    <source>
        <dbReference type="SAM" id="MobiDB-lite"/>
    </source>
</evidence>
<proteinExistence type="predicted"/>
<feature type="region of interest" description="Disordered" evidence="1">
    <location>
        <begin position="349"/>
        <end position="380"/>
    </location>
</feature>
<accession>F0JB15</accession>
<name>F0JB15_NEOCL</name>
<evidence type="ECO:0000313" key="2">
    <source>
        <dbReference type="EMBL" id="CCA30166.1"/>
    </source>
</evidence>
<gene>
    <name evidence="3" type="ORF">BN1204_069380</name>
    <name evidence="2" type="ORF">NCLIV_069380</name>
</gene>
<dbReference type="EMBL" id="LN714488">
    <property type="protein sequence ID" value="CEL71281.1"/>
    <property type="molecule type" value="Genomic_DNA"/>
</dbReference>
<evidence type="ECO:0008006" key="4">
    <source>
        <dbReference type="Google" id="ProtNLM"/>
    </source>
</evidence>
<evidence type="ECO:0000313" key="3">
    <source>
        <dbReference type="EMBL" id="CEL71281.1"/>
    </source>
</evidence>
<feature type="region of interest" description="Disordered" evidence="1">
    <location>
        <begin position="253"/>
        <end position="278"/>
    </location>
</feature>
<sequence>MPLAHSSLARGTSRFPLSPLSPSSRPFASLSSSLLSSPSPPPSPSSSPSSLSSESWDGRLASLLQLAEAEEVVRRGKAVVALARGAKQGRRNPLAAAFPFSVDRLVSSDAPDNPTEEGDARLEALLAALTEEQKTKTRAEKLKLLVALARVRPQVLAELPSSEVLLRSLVSDLLGSGTALSEARSEDDDATAKEVLVVLGCVRRLMNLPPFASPTDPTYLRCCRLLREGRLALLSSSDLTKLLFLLARPFAPSRTSGASVTSEAEGEDGAEIASQEAAEEDAEALRRQLIVMALNVFSDRLEGASGAPPTLDDVASLLRAAALAGTHADVLRRVFACLSAVAAPSAEGEASTSLSAGASRRGKAPVARKRRGQSEKTRETLQVTPQQAIHLLHIMTTARLYSPEAIDALLSNFLGGADESAGVHTAEGPYLDAAGDVSALASLASPASLEPSRGALLNGRGASPAERILSFASRSEGGSKKGWSVRTLGTRSESLRLLKVVELTLRLDLPHTFSQLSPAALRVLGEIRDTPFVDPTLVTDSVLSYQLANFLRKHRFPCERSMEGPYALRLTDTERRLVVVPIDEGDEDPSLVYRHLASSLEGCGHGQDEGVRGEEQRERGRARDEAKPTSLLDTLRPETKARLAHLKELGCGQIAKAKFVRSLLHRNGLIDLAPPSVAASP</sequence>
<reference evidence="2" key="2">
    <citation type="submission" date="2011-03" db="EMBL/GenBank/DDBJ databases">
        <authorList>
            <person name="Aslett M."/>
        </authorList>
    </citation>
    <scope>NUCLEOTIDE SEQUENCE</scope>
    <source>
        <strain evidence="2">Liverpool</strain>
    </source>
</reference>
<reference evidence="2" key="1">
    <citation type="submission" date="2011-03" db="EMBL/GenBank/DDBJ databases">
        <title>Comparative genomics and transcriptomics of Neospora caninum and Toxoplasma gondii.</title>
        <authorList>
            <person name="Reid A.J."/>
            <person name="Sohal A."/>
            <person name="Harris D."/>
            <person name="Quail M."/>
            <person name="Sanders M."/>
            <person name="Berriman M."/>
            <person name="Wastling J.M."/>
            <person name="Pain A."/>
        </authorList>
    </citation>
    <scope>NUCLEOTIDE SEQUENCE</scope>
    <source>
        <strain evidence="2">Liverpool</strain>
    </source>
</reference>
<feature type="compositionally biased region" description="Low complexity" evidence="1">
    <location>
        <begin position="13"/>
        <end position="37"/>
    </location>
</feature>
<feature type="compositionally biased region" description="Polar residues" evidence="1">
    <location>
        <begin position="253"/>
        <end position="262"/>
    </location>
</feature>
<organism>
    <name type="scientific">Neospora caninum (strain Liverpool)</name>
    <dbReference type="NCBI Taxonomy" id="572307"/>
    <lineage>
        <taxon>Eukaryota</taxon>
        <taxon>Sar</taxon>
        <taxon>Alveolata</taxon>
        <taxon>Apicomplexa</taxon>
        <taxon>Conoidasida</taxon>
        <taxon>Coccidia</taxon>
        <taxon>Eucoccidiorida</taxon>
        <taxon>Eimeriorina</taxon>
        <taxon>Sarcocystidae</taxon>
        <taxon>Neospora</taxon>
    </lineage>
</organism>
<dbReference type="AlphaFoldDB" id="F0JB15"/>
<dbReference type="EMBL" id="CADU01000303">
    <property type="protein sequence ID" value="CCA30166.1"/>
    <property type="molecule type" value="Genomic_DNA"/>
</dbReference>